<organism evidence="2 3">
    <name type="scientific">Liparis tanakae</name>
    <name type="common">Tanaka's snailfish</name>
    <dbReference type="NCBI Taxonomy" id="230148"/>
    <lineage>
        <taxon>Eukaryota</taxon>
        <taxon>Metazoa</taxon>
        <taxon>Chordata</taxon>
        <taxon>Craniata</taxon>
        <taxon>Vertebrata</taxon>
        <taxon>Euteleostomi</taxon>
        <taxon>Actinopterygii</taxon>
        <taxon>Neopterygii</taxon>
        <taxon>Teleostei</taxon>
        <taxon>Neoteleostei</taxon>
        <taxon>Acanthomorphata</taxon>
        <taxon>Eupercaria</taxon>
        <taxon>Perciformes</taxon>
        <taxon>Cottioidei</taxon>
        <taxon>Cottales</taxon>
        <taxon>Liparidae</taxon>
        <taxon>Liparis</taxon>
    </lineage>
</organism>
<accession>A0A4Z2HFU7</accession>
<proteinExistence type="predicted"/>
<protein>
    <submittedName>
        <fullName evidence="2">Uncharacterized protein</fullName>
    </submittedName>
</protein>
<dbReference type="Proteomes" id="UP000314294">
    <property type="component" value="Unassembled WGS sequence"/>
</dbReference>
<evidence type="ECO:0000313" key="2">
    <source>
        <dbReference type="EMBL" id="TNN64410.1"/>
    </source>
</evidence>
<dbReference type="EMBL" id="SRLO01000253">
    <property type="protein sequence ID" value="TNN64410.1"/>
    <property type="molecule type" value="Genomic_DNA"/>
</dbReference>
<sequence length="181" mass="19339">MMCSNALASTKTSSPAPPHCPDSNALSRAASSMIPPRAQFTTFTPFLHFANSNYSEHFAVQLRAHELQKWKRNYDPVQASHLISAVWLNNGVDHATIMSSVDDISGYLRGRANHKAIVVLARGEEHWRGSTLSLINTVWMEMGAMFGVSSLGCWLAGGWVVVVMVVGGGGGGGGGRLVSVG</sequence>
<gene>
    <name evidence="2" type="ORF">EYF80_025360</name>
</gene>
<reference evidence="2 3" key="1">
    <citation type="submission" date="2019-03" db="EMBL/GenBank/DDBJ databases">
        <title>First draft genome of Liparis tanakae, snailfish: a comprehensive survey of snailfish specific genes.</title>
        <authorList>
            <person name="Kim W."/>
            <person name="Song I."/>
            <person name="Jeong J.-H."/>
            <person name="Kim D."/>
            <person name="Kim S."/>
            <person name="Ryu S."/>
            <person name="Song J.Y."/>
            <person name="Lee S.K."/>
        </authorList>
    </citation>
    <scope>NUCLEOTIDE SEQUENCE [LARGE SCALE GENOMIC DNA]</scope>
    <source>
        <tissue evidence="2">Muscle</tissue>
    </source>
</reference>
<dbReference type="AlphaFoldDB" id="A0A4Z2HFU7"/>
<comment type="caution">
    <text evidence="2">The sequence shown here is derived from an EMBL/GenBank/DDBJ whole genome shotgun (WGS) entry which is preliminary data.</text>
</comment>
<evidence type="ECO:0000256" key="1">
    <source>
        <dbReference type="SAM" id="MobiDB-lite"/>
    </source>
</evidence>
<keyword evidence="3" id="KW-1185">Reference proteome</keyword>
<feature type="compositionally biased region" description="Polar residues" evidence="1">
    <location>
        <begin position="1"/>
        <end position="14"/>
    </location>
</feature>
<name>A0A4Z2HFU7_9TELE</name>
<evidence type="ECO:0000313" key="3">
    <source>
        <dbReference type="Proteomes" id="UP000314294"/>
    </source>
</evidence>
<feature type="region of interest" description="Disordered" evidence="1">
    <location>
        <begin position="1"/>
        <end position="28"/>
    </location>
</feature>